<comment type="caution">
    <text evidence="1">The sequence shown here is derived from an EMBL/GenBank/DDBJ whole genome shotgun (WGS) entry which is preliminary data.</text>
</comment>
<protein>
    <submittedName>
        <fullName evidence="1">Uncharacterized protein</fullName>
    </submittedName>
</protein>
<keyword evidence="2" id="KW-1185">Reference proteome</keyword>
<evidence type="ECO:0000313" key="2">
    <source>
        <dbReference type="Proteomes" id="UP000805193"/>
    </source>
</evidence>
<dbReference type="Proteomes" id="UP000805193">
    <property type="component" value="Unassembled WGS sequence"/>
</dbReference>
<organism evidence="1 2">
    <name type="scientific">Ixodes persulcatus</name>
    <name type="common">Taiga tick</name>
    <dbReference type="NCBI Taxonomy" id="34615"/>
    <lineage>
        <taxon>Eukaryota</taxon>
        <taxon>Metazoa</taxon>
        <taxon>Ecdysozoa</taxon>
        <taxon>Arthropoda</taxon>
        <taxon>Chelicerata</taxon>
        <taxon>Arachnida</taxon>
        <taxon>Acari</taxon>
        <taxon>Parasitiformes</taxon>
        <taxon>Ixodida</taxon>
        <taxon>Ixodoidea</taxon>
        <taxon>Ixodidae</taxon>
        <taxon>Ixodinae</taxon>
        <taxon>Ixodes</taxon>
    </lineage>
</organism>
<gene>
    <name evidence="1" type="ORF">HPB47_023117</name>
</gene>
<accession>A0AC60QA93</accession>
<reference evidence="1 2" key="1">
    <citation type="journal article" date="2020" name="Cell">
        <title>Large-Scale Comparative Analyses of Tick Genomes Elucidate Their Genetic Diversity and Vector Capacities.</title>
        <authorList>
            <consortium name="Tick Genome and Microbiome Consortium (TIGMIC)"/>
            <person name="Jia N."/>
            <person name="Wang J."/>
            <person name="Shi W."/>
            <person name="Du L."/>
            <person name="Sun Y."/>
            <person name="Zhan W."/>
            <person name="Jiang J.F."/>
            <person name="Wang Q."/>
            <person name="Zhang B."/>
            <person name="Ji P."/>
            <person name="Bell-Sakyi L."/>
            <person name="Cui X.M."/>
            <person name="Yuan T.T."/>
            <person name="Jiang B.G."/>
            <person name="Yang W.F."/>
            <person name="Lam T.T."/>
            <person name="Chang Q.C."/>
            <person name="Ding S.J."/>
            <person name="Wang X.J."/>
            <person name="Zhu J.G."/>
            <person name="Ruan X.D."/>
            <person name="Zhao L."/>
            <person name="Wei J.T."/>
            <person name="Ye R.Z."/>
            <person name="Que T.C."/>
            <person name="Du C.H."/>
            <person name="Zhou Y.H."/>
            <person name="Cheng J.X."/>
            <person name="Dai P.F."/>
            <person name="Guo W.B."/>
            <person name="Han X.H."/>
            <person name="Huang E.J."/>
            <person name="Li L.F."/>
            <person name="Wei W."/>
            <person name="Gao Y.C."/>
            <person name="Liu J.Z."/>
            <person name="Shao H.Z."/>
            <person name="Wang X."/>
            <person name="Wang C.C."/>
            <person name="Yang T.C."/>
            <person name="Huo Q.B."/>
            <person name="Li W."/>
            <person name="Chen H.Y."/>
            <person name="Chen S.E."/>
            <person name="Zhou L.G."/>
            <person name="Ni X.B."/>
            <person name="Tian J.H."/>
            <person name="Sheng Y."/>
            <person name="Liu T."/>
            <person name="Pan Y.S."/>
            <person name="Xia L.Y."/>
            <person name="Li J."/>
            <person name="Zhao F."/>
            <person name="Cao W.C."/>
        </authorList>
    </citation>
    <scope>NUCLEOTIDE SEQUENCE [LARGE SCALE GENOMIC DNA]</scope>
    <source>
        <strain evidence="1">Iper-2018</strain>
    </source>
</reference>
<name>A0AC60QA93_IXOPE</name>
<dbReference type="EMBL" id="JABSTQ010009364">
    <property type="protein sequence ID" value="KAG0429979.1"/>
    <property type="molecule type" value="Genomic_DNA"/>
</dbReference>
<evidence type="ECO:0000313" key="1">
    <source>
        <dbReference type="EMBL" id="KAG0429979.1"/>
    </source>
</evidence>
<proteinExistence type="predicted"/>
<sequence length="292" mass="31294">MEATVAPSQEETLAQRVGRQLFRLLPGLEVTRSSSLSSTHAPASPLGSLSVGGSFEHPFEPPWTSGPIPAALPSAMSRTGVSDKPFRRVLIEAPTPPMSSFRSTGSLSRRTPTPPPRIPRWEESGIRSAPLVFYVVLVASMVLCAVAFGLTSNSSHNTKTGESIHVKARPAMTAENRSGEARLLPDPVPFPNMRSVPHAGSTSVTADSQSLPNGSYYYSDEPDTTEEGITQVITPFINHGDTYENVVYSLFKWSSLYMGTESCGQAPAWNPFAQLFAQPSALSTTEPAAESA</sequence>